<dbReference type="PANTHER" id="PTHR24379:SF121">
    <property type="entry name" value="C2H2-TYPE DOMAIN-CONTAINING PROTEIN"/>
    <property type="match status" value="1"/>
</dbReference>
<dbReference type="Gene3D" id="3.30.160.60">
    <property type="entry name" value="Classic Zinc Finger"/>
    <property type="match status" value="4"/>
</dbReference>
<reference evidence="7 8" key="1">
    <citation type="submission" date="2019-01" db="EMBL/GenBank/DDBJ databases">
        <authorList>
            <person name="Sayadi A."/>
        </authorList>
    </citation>
    <scope>NUCLEOTIDE SEQUENCE [LARGE SCALE GENOMIC DNA]</scope>
</reference>
<protein>
    <recommendedName>
        <fullName evidence="6">C2H2-type domain-containing protein</fullName>
    </recommendedName>
</protein>
<keyword evidence="4" id="KW-0862">Zinc</keyword>
<dbReference type="PROSITE" id="PS50157">
    <property type="entry name" value="ZINC_FINGER_C2H2_2"/>
    <property type="match status" value="1"/>
</dbReference>
<dbReference type="PROSITE" id="PS00028">
    <property type="entry name" value="ZINC_FINGER_C2H2_1"/>
    <property type="match status" value="5"/>
</dbReference>
<evidence type="ECO:0000256" key="1">
    <source>
        <dbReference type="ARBA" id="ARBA00022723"/>
    </source>
</evidence>
<dbReference type="Proteomes" id="UP000410492">
    <property type="component" value="Unassembled WGS sequence"/>
</dbReference>
<keyword evidence="8" id="KW-1185">Reference proteome</keyword>
<evidence type="ECO:0000256" key="2">
    <source>
        <dbReference type="ARBA" id="ARBA00022737"/>
    </source>
</evidence>
<dbReference type="InterPro" id="IPR013087">
    <property type="entry name" value="Znf_C2H2_type"/>
</dbReference>
<evidence type="ECO:0000259" key="6">
    <source>
        <dbReference type="PROSITE" id="PS50157"/>
    </source>
</evidence>
<organism evidence="7 8">
    <name type="scientific">Callosobruchus maculatus</name>
    <name type="common">Southern cowpea weevil</name>
    <name type="synonym">Pulse bruchid</name>
    <dbReference type="NCBI Taxonomy" id="64391"/>
    <lineage>
        <taxon>Eukaryota</taxon>
        <taxon>Metazoa</taxon>
        <taxon>Ecdysozoa</taxon>
        <taxon>Arthropoda</taxon>
        <taxon>Hexapoda</taxon>
        <taxon>Insecta</taxon>
        <taxon>Pterygota</taxon>
        <taxon>Neoptera</taxon>
        <taxon>Endopterygota</taxon>
        <taxon>Coleoptera</taxon>
        <taxon>Polyphaga</taxon>
        <taxon>Cucujiformia</taxon>
        <taxon>Chrysomeloidea</taxon>
        <taxon>Chrysomelidae</taxon>
        <taxon>Bruchinae</taxon>
        <taxon>Bruchini</taxon>
        <taxon>Callosobruchus</taxon>
    </lineage>
</organism>
<dbReference type="GO" id="GO:0008270">
    <property type="term" value="F:zinc ion binding"/>
    <property type="evidence" value="ECO:0007669"/>
    <property type="project" value="UniProtKB-KW"/>
</dbReference>
<evidence type="ECO:0000256" key="5">
    <source>
        <dbReference type="PROSITE-ProRule" id="PRU00042"/>
    </source>
</evidence>
<dbReference type="PANTHER" id="PTHR24379">
    <property type="entry name" value="KRAB AND ZINC FINGER DOMAIN-CONTAINING"/>
    <property type="match status" value="1"/>
</dbReference>
<keyword evidence="1" id="KW-0479">Metal-binding</keyword>
<keyword evidence="2" id="KW-0677">Repeat</keyword>
<evidence type="ECO:0000256" key="4">
    <source>
        <dbReference type="ARBA" id="ARBA00022833"/>
    </source>
</evidence>
<feature type="domain" description="C2H2-type" evidence="6">
    <location>
        <begin position="443"/>
        <end position="466"/>
    </location>
</feature>
<keyword evidence="3 5" id="KW-0863">Zinc-finger</keyword>
<dbReference type="SMART" id="SM00355">
    <property type="entry name" value="ZnF_C2H2"/>
    <property type="match status" value="10"/>
</dbReference>
<gene>
    <name evidence="7" type="ORF">CALMAC_LOCUS12844</name>
</gene>
<evidence type="ECO:0000313" key="8">
    <source>
        <dbReference type="Proteomes" id="UP000410492"/>
    </source>
</evidence>
<evidence type="ECO:0000256" key="3">
    <source>
        <dbReference type="ARBA" id="ARBA00022771"/>
    </source>
</evidence>
<sequence>MDHEMVVVERAVKVEEIKMETAGIDSEVFGGEQLIWGNTGADDNGRIGVHRIKSEPIFAKAWTNEDILEMPGEKTKLEIDLNCNQFEVAYITEDGIIKNESQYNGVNNTNSEMVSNSTLKLKVPRKQRQHLKAADRDKLSICAHCNSTFKSKQKLDEHTLKKHPDFIASVSSKIHKCAHCTYITTRKDMYARHMLEHPETADSGKLISCVHCDTTFKSKQKLDEHTLKKHPHSIESVSSKIHKCGLCIYKTTRKDVFSRHMLDHPETEDSYKHSTCIHCNAIFKHKTTLDDHIVRKHPEFIESVSSKIHECSHCSYKTVMKANLDHHMLKHPETADTYKLVTCVHCDATYKTKKNLDDHTIRKHPDSISSITSKVHKCAYCTYKTTVKGHFTEHMLKHSETTSDICILRCLHCDATFKRKTGLDNHVIRKHPHFIATVSSKMHECRHCTYKTTMKSNLAKHLLKHS</sequence>
<dbReference type="EMBL" id="CAACVG010009314">
    <property type="protein sequence ID" value="VEN52850.1"/>
    <property type="molecule type" value="Genomic_DNA"/>
</dbReference>
<proteinExistence type="predicted"/>
<name>A0A653CYL9_CALMS</name>
<accession>A0A653CYL9</accession>
<evidence type="ECO:0000313" key="7">
    <source>
        <dbReference type="EMBL" id="VEN52850.1"/>
    </source>
</evidence>
<dbReference type="AlphaFoldDB" id="A0A653CYL9"/>
<dbReference type="OrthoDB" id="3561125at2759"/>